<dbReference type="SMART" id="SM00028">
    <property type="entry name" value="TPR"/>
    <property type="match status" value="2"/>
</dbReference>
<evidence type="ECO:0000256" key="3">
    <source>
        <dbReference type="ARBA" id="ARBA00022737"/>
    </source>
</evidence>
<evidence type="ECO:0000259" key="9">
    <source>
        <dbReference type="PROSITE" id="PS50059"/>
    </source>
</evidence>
<feature type="repeat" description="TPR" evidence="8">
    <location>
        <begin position="256"/>
        <end position="289"/>
    </location>
</feature>
<dbReference type="InterPro" id="IPR046357">
    <property type="entry name" value="PPIase_dom_sf"/>
</dbReference>
<dbReference type="PANTHER" id="PTHR46512:SF9">
    <property type="entry name" value="PEPTIDYLPROLYL ISOMERASE"/>
    <property type="match status" value="1"/>
</dbReference>
<dbReference type="InterPro" id="IPR019734">
    <property type="entry name" value="TPR_rpt"/>
</dbReference>
<dbReference type="AlphaFoldDB" id="A0ABD0T3W8"/>
<evidence type="ECO:0000256" key="1">
    <source>
        <dbReference type="ARBA" id="ARBA00000971"/>
    </source>
</evidence>
<feature type="repeat" description="TPR" evidence="8">
    <location>
        <begin position="344"/>
        <end position="377"/>
    </location>
</feature>
<dbReference type="FunFam" id="1.25.40.10:FF:000008">
    <property type="entry name" value="Peptidylprolyl isomerase"/>
    <property type="match status" value="1"/>
</dbReference>
<accession>A0ABD0T3W8</accession>
<organism evidence="10 11">
    <name type="scientific">Loxostege sticticalis</name>
    <name type="common">Beet webworm moth</name>
    <dbReference type="NCBI Taxonomy" id="481309"/>
    <lineage>
        <taxon>Eukaryota</taxon>
        <taxon>Metazoa</taxon>
        <taxon>Ecdysozoa</taxon>
        <taxon>Arthropoda</taxon>
        <taxon>Hexapoda</taxon>
        <taxon>Insecta</taxon>
        <taxon>Pterygota</taxon>
        <taxon>Neoptera</taxon>
        <taxon>Endopterygota</taxon>
        <taxon>Lepidoptera</taxon>
        <taxon>Glossata</taxon>
        <taxon>Ditrysia</taxon>
        <taxon>Pyraloidea</taxon>
        <taxon>Crambidae</taxon>
        <taxon>Pyraustinae</taxon>
        <taxon>Loxostege</taxon>
    </lineage>
</organism>
<reference evidence="10 11" key="1">
    <citation type="submission" date="2024-06" db="EMBL/GenBank/DDBJ databases">
        <title>A chromosome-level genome assembly of beet webworm, Loxostege sticticalis.</title>
        <authorList>
            <person name="Zhang Y."/>
        </authorList>
    </citation>
    <scope>NUCLEOTIDE SEQUENCE [LARGE SCALE GENOMIC DNA]</scope>
    <source>
        <strain evidence="10">AQ028</strain>
        <tissue evidence="10">Male pupae</tissue>
    </source>
</reference>
<evidence type="ECO:0000256" key="2">
    <source>
        <dbReference type="ARBA" id="ARBA00013194"/>
    </source>
</evidence>
<dbReference type="Proteomes" id="UP001549921">
    <property type="component" value="Unassembled WGS sequence"/>
</dbReference>
<dbReference type="InterPro" id="IPR011990">
    <property type="entry name" value="TPR-like_helical_dom_sf"/>
</dbReference>
<dbReference type="Gene3D" id="3.10.50.40">
    <property type="match status" value="2"/>
</dbReference>
<gene>
    <name evidence="10" type="ORF">ABMA28_001298</name>
</gene>
<sequence length="473" mass="52772">MTVDEGVDISKNGDRGVLKRIIKEGEGTDTPNAGCQVTVHYTGTLLDGTKFDSSRDRNEPFEFNLGKGSVIKAWDIGVATMKKGEVCVLTCAPEYAYGAAGSPPKIPPNSTLQFEIEMIDWKVEDLSPTKNKGILRHIVEQGSGYDSPNDGALVTVELEGKLLADGKIFDTRTVTFNLGEGSENNICEGIERALEKFLKGEKSRITIQPKYAFKSEGNAELGVPPNSAVEYTVTLTNFEKAKESWSMDGSEKLEQAKIFKEKGTNYFKASKFQLAIKMYKRVINVLEDMPEDSSESDENKTQAKELLLSAHLNLSLVYLKVTPVHHFEARDHATKALNFDQTNVKGLFRRGQALLGLGEAETALKDFQRVVEAEPQNKAAANQILVCRAAIQKQKQKEKQLYANMFDKFAKHDSELEKIRAKEQVDVIGEKVGEWGAGEGEWTDQMRDRKPTEFEKENPNILMLDKDGQFQNM</sequence>
<protein>
    <recommendedName>
        <fullName evidence="2 7">peptidylprolyl isomerase</fullName>
        <ecNumber evidence="2 7">5.2.1.8</ecNumber>
    </recommendedName>
</protein>
<evidence type="ECO:0000256" key="8">
    <source>
        <dbReference type="PROSITE-ProRule" id="PRU00339"/>
    </source>
</evidence>
<proteinExistence type="predicted"/>
<keyword evidence="3" id="KW-0677">Repeat</keyword>
<feature type="domain" description="PPIase FKBP-type" evidence="9">
    <location>
        <begin position="151"/>
        <end position="239"/>
    </location>
</feature>
<evidence type="ECO:0000256" key="6">
    <source>
        <dbReference type="ARBA" id="ARBA00023235"/>
    </source>
</evidence>
<dbReference type="FunFam" id="3.10.50.40:FF:000013">
    <property type="entry name" value="Peptidylprolyl isomerase"/>
    <property type="match status" value="1"/>
</dbReference>
<name>A0ABD0T3W8_LOXSC</name>
<keyword evidence="5 7" id="KW-0697">Rotamase</keyword>
<keyword evidence="4 8" id="KW-0802">TPR repeat</keyword>
<dbReference type="Pfam" id="PF00254">
    <property type="entry name" value="FKBP_C"/>
    <property type="match status" value="2"/>
</dbReference>
<dbReference type="PROSITE" id="PS50005">
    <property type="entry name" value="TPR"/>
    <property type="match status" value="2"/>
</dbReference>
<dbReference type="GO" id="GO:0003755">
    <property type="term" value="F:peptidyl-prolyl cis-trans isomerase activity"/>
    <property type="evidence" value="ECO:0007669"/>
    <property type="project" value="UniProtKB-KW"/>
</dbReference>
<keyword evidence="6 7" id="KW-0413">Isomerase</keyword>
<comment type="catalytic activity">
    <reaction evidence="1 7">
        <text>[protein]-peptidylproline (omega=180) = [protein]-peptidylproline (omega=0)</text>
        <dbReference type="Rhea" id="RHEA:16237"/>
        <dbReference type="Rhea" id="RHEA-COMP:10747"/>
        <dbReference type="Rhea" id="RHEA-COMP:10748"/>
        <dbReference type="ChEBI" id="CHEBI:83833"/>
        <dbReference type="ChEBI" id="CHEBI:83834"/>
        <dbReference type="EC" id="5.2.1.8"/>
    </reaction>
</comment>
<evidence type="ECO:0000256" key="7">
    <source>
        <dbReference type="PROSITE-ProRule" id="PRU00277"/>
    </source>
</evidence>
<dbReference type="PROSITE" id="PS50059">
    <property type="entry name" value="FKBP_PPIASE"/>
    <property type="match status" value="2"/>
</dbReference>
<dbReference type="EC" id="5.2.1.8" evidence="2 7"/>
<dbReference type="SUPFAM" id="SSF54534">
    <property type="entry name" value="FKBP-like"/>
    <property type="match status" value="2"/>
</dbReference>
<evidence type="ECO:0000256" key="5">
    <source>
        <dbReference type="ARBA" id="ARBA00023110"/>
    </source>
</evidence>
<dbReference type="EMBL" id="JBEDNZ010000011">
    <property type="protein sequence ID" value="KAL0831758.1"/>
    <property type="molecule type" value="Genomic_DNA"/>
</dbReference>
<evidence type="ECO:0000256" key="4">
    <source>
        <dbReference type="ARBA" id="ARBA00022803"/>
    </source>
</evidence>
<dbReference type="PANTHER" id="PTHR46512">
    <property type="entry name" value="PEPTIDYLPROLYL ISOMERASE"/>
    <property type="match status" value="1"/>
</dbReference>
<evidence type="ECO:0000313" key="10">
    <source>
        <dbReference type="EMBL" id="KAL0831758.1"/>
    </source>
</evidence>
<dbReference type="InterPro" id="IPR001179">
    <property type="entry name" value="PPIase_FKBP_dom"/>
</dbReference>
<comment type="caution">
    <text evidence="10">The sequence shown here is derived from an EMBL/GenBank/DDBJ whole genome shotgun (WGS) entry which is preliminary data.</text>
</comment>
<dbReference type="FunFam" id="3.10.50.40:FF:000025">
    <property type="entry name" value="Peptidylprolyl isomerase"/>
    <property type="match status" value="1"/>
</dbReference>
<dbReference type="Gene3D" id="1.25.40.10">
    <property type="entry name" value="Tetratricopeptide repeat domain"/>
    <property type="match status" value="1"/>
</dbReference>
<dbReference type="InterPro" id="IPR050754">
    <property type="entry name" value="FKBP4/5/8-like"/>
</dbReference>
<dbReference type="SUPFAM" id="SSF48452">
    <property type="entry name" value="TPR-like"/>
    <property type="match status" value="1"/>
</dbReference>
<evidence type="ECO:0000313" key="11">
    <source>
        <dbReference type="Proteomes" id="UP001549921"/>
    </source>
</evidence>
<feature type="domain" description="PPIase FKBP-type" evidence="9">
    <location>
        <begin position="34"/>
        <end position="122"/>
    </location>
</feature>